<evidence type="ECO:0000256" key="5">
    <source>
        <dbReference type="ARBA" id="ARBA00023277"/>
    </source>
</evidence>
<dbReference type="EMBL" id="JAAAJA010000003">
    <property type="protein sequence ID" value="KAG0267492.1"/>
    <property type="molecule type" value="Genomic_DNA"/>
</dbReference>
<keyword evidence="2" id="KW-0479">Metal-binding</keyword>
<feature type="region of interest" description="Disordered" evidence="6">
    <location>
        <begin position="260"/>
        <end position="304"/>
    </location>
</feature>
<comment type="caution">
    <text evidence="9">The sequence shown here is derived from an EMBL/GenBank/DDBJ whole genome shotgun (WGS) entry which is preliminary data.</text>
</comment>
<keyword evidence="5" id="KW-0119">Carbohydrate metabolism</keyword>
<dbReference type="InterPro" id="IPR011330">
    <property type="entry name" value="Glyco_hydro/deAcase_b/a-brl"/>
</dbReference>
<name>A0A9P6QFT1_9FUNG</name>
<evidence type="ECO:0000256" key="6">
    <source>
        <dbReference type="SAM" id="MobiDB-lite"/>
    </source>
</evidence>
<feature type="chain" id="PRO_5040133526" description="NodB homology domain-containing protein" evidence="7">
    <location>
        <begin position="21"/>
        <end position="330"/>
    </location>
</feature>
<dbReference type="GO" id="GO:0005975">
    <property type="term" value="P:carbohydrate metabolic process"/>
    <property type="evidence" value="ECO:0007669"/>
    <property type="project" value="InterPro"/>
</dbReference>
<dbReference type="AlphaFoldDB" id="A0A9P6QFT1"/>
<gene>
    <name evidence="9" type="ORF">BG011_004526</name>
</gene>
<proteinExistence type="predicted"/>
<keyword evidence="4" id="KW-0378">Hydrolase</keyword>
<keyword evidence="10" id="KW-1185">Reference proteome</keyword>
<organism evidence="9 10">
    <name type="scientific">Mortierella polycephala</name>
    <dbReference type="NCBI Taxonomy" id="41804"/>
    <lineage>
        <taxon>Eukaryota</taxon>
        <taxon>Fungi</taxon>
        <taxon>Fungi incertae sedis</taxon>
        <taxon>Mucoromycota</taxon>
        <taxon>Mortierellomycotina</taxon>
        <taxon>Mortierellomycetes</taxon>
        <taxon>Mortierellales</taxon>
        <taxon>Mortierellaceae</taxon>
        <taxon>Mortierella</taxon>
    </lineage>
</organism>
<dbReference type="GO" id="GO:0016810">
    <property type="term" value="F:hydrolase activity, acting on carbon-nitrogen (but not peptide) bonds"/>
    <property type="evidence" value="ECO:0007669"/>
    <property type="project" value="InterPro"/>
</dbReference>
<evidence type="ECO:0000256" key="1">
    <source>
        <dbReference type="ARBA" id="ARBA00001941"/>
    </source>
</evidence>
<dbReference type="Pfam" id="PF01522">
    <property type="entry name" value="Polysacc_deac_1"/>
    <property type="match status" value="1"/>
</dbReference>
<evidence type="ECO:0000256" key="4">
    <source>
        <dbReference type="ARBA" id="ARBA00022801"/>
    </source>
</evidence>
<accession>A0A9P6QFT1</accession>
<dbReference type="PANTHER" id="PTHR46471">
    <property type="entry name" value="CHITIN DEACETYLASE"/>
    <property type="match status" value="1"/>
</dbReference>
<keyword evidence="3 7" id="KW-0732">Signal</keyword>
<evidence type="ECO:0000256" key="2">
    <source>
        <dbReference type="ARBA" id="ARBA00022723"/>
    </source>
</evidence>
<protein>
    <recommendedName>
        <fullName evidence="8">NodB homology domain-containing protein</fullName>
    </recommendedName>
</protein>
<dbReference type="SUPFAM" id="SSF88713">
    <property type="entry name" value="Glycoside hydrolase/deacetylase"/>
    <property type="match status" value="1"/>
</dbReference>
<feature type="domain" description="NodB homology" evidence="8">
    <location>
        <begin position="36"/>
        <end position="230"/>
    </location>
</feature>
<dbReference type="PROSITE" id="PS51677">
    <property type="entry name" value="NODB"/>
    <property type="match status" value="1"/>
</dbReference>
<dbReference type="PANTHER" id="PTHR46471:SF2">
    <property type="entry name" value="CHITIN DEACETYLASE-RELATED"/>
    <property type="match status" value="1"/>
</dbReference>
<evidence type="ECO:0000256" key="7">
    <source>
        <dbReference type="SAM" id="SignalP"/>
    </source>
</evidence>
<evidence type="ECO:0000256" key="3">
    <source>
        <dbReference type="ARBA" id="ARBA00022729"/>
    </source>
</evidence>
<evidence type="ECO:0000313" key="9">
    <source>
        <dbReference type="EMBL" id="KAG0267492.1"/>
    </source>
</evidence>
<dbReference type="Gene3D" id="3.20.20.370">
    <property type="entry name" value="Glycoside hydrolase/deacetylase"/>
    <property type="match status" value="1"/>
</dbReference>
<evidence type="ECO:0000259" key="8">
    <source>
        <dbReference type="PROSITE" id="PS51677"/>
    </source>
</evidence>
<dbReference type="InterPro" id="IPR002509">
    <property type="entry name" value="NODB_dom"/>
</dbReference>
<dbReference type="OrthoDB" id="407355at2759"/>
<dbReference type="GO" id="GO:0046872">
    <property type="term" value="F:metal ion binding"/>
    <property type="evidence" value="ECO:0007669"/>
    <property type="project" value="UniProtKB-KW"/>
</dbReference>
<sequence length="330" mass="35339">MKISAFLSCSAIFLATFASAVMPDDPNKIDTCKMPGVVAYTIDDGPGIYNDELLAIMAKKNVKATFYVLGRKVDENAAQAAALKKILDGGHQLASHTYSHDNMDLMTDVQMKDEINKTSDTIFKHSGVRPAYMRAPEGRCAELCTKTMAEMGQIISHWNIDTNDWRFTGEKDPLVATKKSMEEIMDVLYNKSDPATDSFILLQHEIHEFSVRHLANEVIDTVIKKGYRFVTMEECIGEPAYLPGSTVPSTVPVPPTGTTIAPTSGGPVAPTDAPGPVPTVSQPNGGATVSGGPKPTISTPPKGDVDSSAGAMKVASWALGFSALLGYALI</sequence>
<reference evidence="9" key="1">
    <citation type="journal article" date="2020" name="Fungal Divers.">
        <title>Resolving the Mortierellaceae phylogeny through synthesis of multi-gene phylogenetics and phylogenomics.</title>
        <authorList>
            <person name="Vandepol N."/>
            <person name="Liber J."/>
            <person name="Desiro A."/>
            <person name="Na H."/>
            <person name="Kennedy M."/>
            <person name="Barry K."/>
            <person name="Grigoriev I.V."/>
            <person name="Miller A.N."/>
            <person name="O'Donnell K."/>
            <person name="Stajich J.E."/>
            <person name="Bonito G."/>
        </authorList>
    </citation>
    <scope>NUCLEOTIDE SEQUENCE</scope>
    <source>
        <strain evidence="9">KOD948</strain>
    </source>
</reference>
<dbReference type="Proteomes" id="UP000726737">
    <property type="component" value="Unassembled WGS sequence"/>
</dbReference>
<evidence type="ECO:0000313" key="10">
    <source>
        <dbReference type="Proteomes" id="UP000726737"/>
    </source>
</evidence>
<comment type="cofactor">
    <cofactor evidence="1">
        <name>Co(2+)</name>
        <dbReference type="ChEBI" id="CHEBI:48828"/>
    </cofactor>
</comment>
<feature type="signal peptide" evidence="7">
    <location>
        <begin position="1"/>
        <end position="20"/>
    </location>
</feature>